<dbReference type="SUPFAM" id="SSF55729">
    <property type="entry name" value="Acyl-CoA N-acyltransferases (Nat)"/>
    <property type="match status" value="1"/>
</dbReference>
<evidence type="ECO:0000256" key="1">
    <source>
        <dbReference type="ARBA" id="ARBA00022679"/>
    </source>
</evidence>
<evidence type="ECO:0000259" key="3">
    <source>
        <dbReference type="PROSITE" id="PS51186"/>
    </source>
</evidence>
<dbReference type="PANTHER" id="PTHR43420:SF12">
    <property type="entry name" value="N-ACETYLTRANSFERASE DOMAIN-CONTAINING PROTEIN"/>
    <property type="match status" value="1"/>
</dbReference>
<dbReference type="STRING" id="717606.PaecuDRAFT_1321"/>
<proteinExistence type="predicted"/>
<dbReference type="CDD" id="cd04301">
    <property type="entry name" value="NAT_SF"/>
    <property type="match status" value="1"/>
</dbReference>
<dbReference type="GO" id="GO:0016747">
    <property type="term" value="F:acyltransferase activity, transferring groups other than amino-acyl groups"/>
    <property type="evidence" value="ECO:0007669"/>
    <property type="project" value="InterPro"/>
</dbReference>
<keyword evidence="2" id="KW-0012">Acyltransferase</keyword>
<evidence type="ECO:0000256" key="2">
    <source>
        <dbReference type="ARBA" id="ARBA00023315"/>
    </source>
</evidence>
<organism evidence="4 5">
    <name type="scientific">Paenibacillus curdlanolyticus YK9</name>
    <dbReference type="NCBI Taxonomy" id="717606"/>
    <lineage>
        <taxon>Bacteria</taxon>
        <taxon>Bacillati</taxon>
        <taxon>Bacillota</taxon>
        <taxon>Bacilli</taxon>
        <taxon>Bacillales</taxon>
        <taxon>Paenibacillaceae</taxon>
        <taxon>Paenibacillus</taxon>
    </lineage>
</organism>
<keyword evidence="1 4" id="KW-0808">Transferase</keyword>
<evidence type="ECO:0000313" key="4">
    <source>
        <dbReference type="EMBL" id="EFM11715.1"/>
    </source>
</evidence>
<evidence type="ECO:0000313" key="5">
    <source>
        <dbReference type="Proteomes" id="UP000005387"/>
    </source>
</evidence>
<dbReference type="Proteomes" id="UP000005387">
    <property type="component" value="Unassembled WGS sequence"/>
</dbReference>
<dbReference type="InterPro" id="IPR056935">
    <property type="entry name" value="Rv0428c-like_C"/>
</dbReference>
<accession>E0I6P9</accession>
<dbReference type="Pfam" id="PF24553">
    <property type="entry name" value="Rv0428c_C"/>
    <property type="match status" value="1"/>
</dbReference>
<dbReference type="InterPro" id="IPR000182">
    <property type="entry name" value="GNAT_dom"/>
</dbReference>
<dbReference type="InterPro" id="IPR050680">
    <property type="entry name" value="YpeA/RimI_acetyltransf"/>
</dbReference>
<dbReference type="InterPro" id="IPR016181">
    <property type="entry name" value="Acyl_CoA_acyltransferase"/>
</dbReference>
<keyword evidence="5" id="KW-1185">Reference proteome</keyword>
<name>E0I6P9_9BACL</name>
<reference evidence="4 5" key="1">
    <citation type="submission" date="2010-07" db="EMBL/GenBank/DDBJ databases">
        <title>The draft genome of Paenibacillus curdlanolyticus YK9.</title>
        <authorList>
            <consortium name="US DOE Joint Genome Institute (JGI-PGF)"/>
            <person name="Lucas S."/>
            <person name="Copeland A."/>
            <person name="Lapidus A."/>
            <person name="Cheng J.-F."/>
            <person name="Bruce D."/>
            <person name="Goodwin L."/>
            <person name="Pitluck S."/>
            <person name="Land M.L."/>
            <person name="Hauser L."/>
            <person name="Chang Y.-J."/>
            <person name="Jeffries C."/>
            <person name="Anderson I.J."/>
            <person name="Johnson E."/>
            <person name="Loganathan U."/>
            <person name="Mulhopadhyay B."/>
            <person name="Kyrpides N."/>
            <person name="Woyke T.J."/>
        </authorList>
    </citation>
    <scope>NUCLEOTIDE SEQUENCE [LARGE SCALE GENOMIC DNA]</scope>
    <source>
        <strain evidence="4 5">YK9</strain>
    </source>
</reference>
<protein>
    <submittedName>
        <fullName evidence="4">GCN5-related N-acetyltransferase</fullName>
    </submittedName>
</protein>
<gene>
    <name evidence="4" type="ORF">PaecuDRAFT_1321</name>
</gene>
<dbReference type="PANTHER" id="PTHR43420">
    <property type="entry name" value="ACETYLTRANSFERASE"/>
    <property type="match status" value="1"/>
</dbReference>
<dbReference type="EMBL" id="AEDD01000003">
    <property type="protein sequence ID" value="EFM11715.1"/>
    <property type="molecule type" value="Genomic_DNA"/>
</dbReference>
<feature type="domain" description="N-acetyltransferase" evidence="3">
    <location>
        <begin position="99"/>
        <end position="249"/>
    </location>
</feature>
<sequence length="249" mass="27990">MQAKVEEFMMNAWPALRTVMVDGWVARFYDGFTKRANAVYPLYSIGSETDWQERIAVCERLYAEQGQPAIFKMTDASEWLPLDEQLARNGYSKEGRSTILTRDLADAPEPSLYTVEMSVKPSDRWIAQYLEMSGASEPASGAIMRQILNGIMLPACFFTLYDENCNVACGSAVLERGYAGLYDIAVSPSCRNQGYGEQLVLNILKWAKLSGAQHAYLAVVSDNAPAVRLYEKTGFQLAYRYWYRTQGTS</sequence>
<dbReference type="AlphaFoldDB" id="E0I6P9"/>
<dbReference type="PROSITE" id="PS51186">
    <property type="entry name" value="GNAT"/>
    <property type="match status" value="1"/>
</dbReference>
<dbReference type="eggNOG" id="COG0456">
    <property type="taxonomic scope" value="Bacteria"/>
</dbReference>
<dbReference type="Gene3D" id="3.40.630.30">
    <property type="match status" value="1"/>
</dbReference>